<reference evidence="2" key="1">
    <citation type="submission" date="2015-01" db="EMBL/GenBank/DDBJ databases">
        <authorList>
            <person name="Durling Mikael"/>
        </authorList>
    </citation>
    <scope>NUCLEOTIDE SEQUENCE</scope>
</reference>
<gene>
    <name evidence="2" type="ORF">BN869_000000135_1</name>
</gene>
<feature type="compositionally biased region" description="Polar residues" evidence="1">
    <location>
        <begin position="199"/>
        <end position="216"/>
    </location>
</feature>
<sequence length="251" mass="27411">MSTPAQKANLARIRDNQRRSRARKREYLQDLENRLRVCELQGIEASAEVQMAARRVAEENRQLRELLQKQGLSDDYINHYLQTAMLSAPDLASPTSFGSNPGPPVQSLQQLLTPRRPNSLDPNVPFPLPTQASRETSATSVSTTTSSLWEGNQPAMSSQYTHHQAMNVPGAMAAPTSGQSYSASVYSSDSASQVEPYSAHQQNSVLGSQRQPPLNSQQIQSGMQGGMAMGYAEPTSSYNPNGRDFGPPSVF</sequence>
<feature type="region of interest" description="Disordered" evidence="1">
    <location>
        <begin position="114"/>
        <end position="151"/>
    </location>
</feature>
<accession>A0A0B7JMU0</accession>
<feature type="compositionally biased region" description="Low complexity" evidence="1">
    <location>
        <begin position="136"/>
        <end position="147"/>
    </location>
</feature>
<feature type="region of interest" description="Disordered" evidence="1">
    <location>
        <begin position="1"/>
        <end position="21"/>
    </location>
</feature>
<proteinExistence type="predicted"/>
<dbReference type="AlphaFoldDB" id="A0A0B7JMU0"/>
<evidence type="ECO:0000256" key="1">
    <source>
        <dbReference type="SAM" id="MobiDB-lite"/>
    </source>
</evidence>
<organism evidence="2">
    <name type="scientific">Bionectria ochroleuca</name>
    <name type="common">Gliocladium roseum</name>
    <dbReference type="NCBI Taxonomy" id="29856"/>
    <lineage>
        <taxon>Eukaryota</taxon>
        <taxon>Fungi</taxon>
        <taxon>Dikarya</taxon>
        <taxon>Ascomycota</taxon>
        <taxon>Pezizomycotina</taxon>
        <taxon>Sordariomycetes</taxon>
        <taxon>Hypocreomycetidae</taxon>
        <taxon>Hypocreales</taxon>
        <taxon>Bionectriaceae</taxon>
        <taxon>Clonostachys</taxon>
    </lineage>
</organism>
<protein>
    <recommendedName>
        <fullName evidence="3">BZIP domain-containing protein</fullName>
    </recommendedName>
</protein>
<evidence type="ECO:0008006" key="3">
    <source>
        <dbReference type="Google" id="ProtNLM"/>
    </source>
</evidence>
<dbReference type="CDD" id="cd14688">
    <property type="entry name" value="bZIP_YAP"/>
    <property type="match status" value="1"/>
</dbReference>
<dbReference type="PANTHER" id="PTHR42070">
    <property type="entry name" value="FILAMENT ASSOCIATED PROTEIN, PUTATIVE (AFU_ORTHOLOGUE AFUA_8G06630)-RELATED"/>
    <property type="match status" value="1"/>
</dbReference>
<feature type="region of interest" description="Disordered" evidence="1">
    <location>
        <begin position="192"/>
        <end position="251"/>
    </location>
</feature>
<dbReference type="EMBL" id="CDPU01000001">
    <property type="protein sequence ID" value="CEO44080.1"/>
    <property type="molecule type" value="Genomic_DNA"/>
</dbReference>
<dbReference type="PANTHER" id="PTHR42070:SF1">
    <property type="entry name" value="FILAMENT ASSOCIATED PROTEIN, PUTATIVE (AFU_ORTHOLOGUE AFUA_8G06630)-RELATED"/>
    <property type="match status" value="1"/>
</dbReference>
<name>A0A0B7JMU0_BIOOC</name>
<evidence type="ECO:0000313" key="2">
    <source>
        <dbReference type="EMBL" id="CEO44080.1"/>
    </source>
</evidence>